<evidence type="ECO:0000313" key="6">
    <source>
        <dbReference type="Proteomes" id="UP000696485"/>
    </source>
</evidence>
<evidence type="ECO:0000259" key="4">
    <source>
        <dbReference type="Pfam" id="PF20147"/>
    </source>
</evidence>
<dbReference type="InterPro" id="IPR045379">
    <property type="entry name" value="Crinkler_N"/>
</dbReference>
<reference evidence="5" key="1">
    <citation type="journal article" date="2020" name="Fungal Divers.">
        <title>Resolving the Mortierellaceae phylogeny through synthesis of multi-gene phylogenetics and phylogenomics.</title>
        <authorList>
            <person name="Vandepol N."/>
            <person name="Liber J."/>
            <person name="Desiro A."/>
            <person name="Na H."/>
            <person name="Kennedy M."/>
            <person name="Barry K."/>
            <person name="Grigoriev I.V."/>
            <person name="Miller A.N."/>
            <person name="O'Donnell K."/>
            <person name="Stajich J.E."/>
            <person name="Bonito G."/>
        </authorList>
    </citation>
    <scope>NUCLEOTIDE SEQUENCE</scope>
    <source>
        <strain evidence="5">NVP1</strain>
    </source>
</reference>
<comment type="subcellular location">
    <subcellularLocation>
        <location evidence="1">Host cell</location>
    </subcellularLocation>
    <subcellularLocation>
        <location evidence="2">Secreted</location>
    </subcellularLocation>
</comment>
<comment type="caution">
    <text evidence="5">The sequence shown here is derived from an EMBL/GenBank/DDBJ whole genome shotgun (WGS) entry which is preliminary data.</text>
</comment>
<sequence>MGTHIFWGIVDGQSTSKAFSVRMDLHHTFVDDLKKRVKEVKSPMFDHLPADELKLSKVAITDDPDTELDPIELRYLSSHTRLRATERLSKAFGNNWRPTDGTIYFIVHRPEAPSLLPQYEDRPSQAYSSVAFMKREA</sequence>
<protein>
    <recommendedName>
        <fullName evidence="4">Crinkler effector protein N-terminal domain-containing protein</fullName>
    </recommendedName>
</protein>
<name>A0A9P5VQ19_9FUNG</name>
<keyword evidence="3" id="KW-0964">Secreted</keyword>
<gene>
    <name evidence="5" type="ORF">BG006_010599</name>
</gene>
<accession>A0A9P5VQ19</accession>
<dbReference type="Proteomes" id="UP000696485">
    <property type="component" value="Unassembled WGS sequence"/>
</dbReference>
<evidence type="ECO:0000256" key="3">
    <source>
        <dbReference type="ARBA" id="ARBA00022525"/>
    </source>
</evidence>
<evidence type="ECO:0000313" key="5">
    <source>
        <dbReference type="EMBL" id="KAF9335795.1"/>
    </source>
</evidence>
<dbReference type="EMBL" id="JAAAUY010000085">
    <property type="protein sequence ID" value="KAF9335795.1"/>
    <property type="molecule type" value="Genomic_DNA"/>
</dbReference>
<dbReference type="Pfam" id="PF20147">
    <property type="entry name" value="Crinkler"/>
    <property type="match status" value="1"/>
</dbReference>
<keyword evidence="6" id="KW-1185">Reference proteome</keyword>
<dbReference type="AlphaFoldDB" id="A0A9P5VQ19"/>
<evidence type="ECO:0000256" key="1">
    <source>
        <dbReference type="ARBA" id="ARBA00004340"/>
    </source>
</evidence>
<evidence type="ECO:0000256" key="2">
    <source>
        <dbReference type="ARBA" id="ARBA00004613"/>
    </source>
</evidence>
<organism evidence="5 6">
    <name type="scientific">Podila minutissima</name>
    <dbReference type="NCBI Taxonomy" id="64525"/>
    <lineage>
        <taxon>Eukaryota</taxon>
        <taxon>Fungi</taxon>
        <taxon>Fungi incertae sedis</taxon>
        <taxon>Mucoromycota</taxon>
        <taxon>Mortierellomycotina</taxon>
        <taxon>Mortierellomycetes</taxon>
        <taxon>Mortierellales</taxon>
        <taxon>Mortierellaceae</taxon>
        <taxon>Podila</taxon>
    </lineage>
</organism>
<feature type="domain" description="Crinkler effector protein N-terminal" evidence="4">
    <location>
        <begin position="7"/>
        <end position="107"/>
    </location>
</feature>
<dbReference type="GO" id="GO:0043657">
    <property type="term" value="C:host cell"/>
    <property type="evidence" value="ECO:0007669"/>
    <property type="project" value="UniProtKB-SubCell"/>
</dbReference>
<proteinExistence type="predicted"/>
<dbReference type="GO" id="GO:0005576">
    <property type="term" value="C:extracellular region"/>
    <property type="evidence" value="ECO:0007669"/>
    <property type="project" value="UniProtKB-SubCell"/>
</dbReference>